<feature type="repeat" description="ANK" evidence="3">
    <location>
        <begin position="526"/>
        <end position="558"/>
    </location>
</feature>
<dbReference type="EMBL" id="CM000640">
    <property type="protein sequence ID" value="EED94324.1"/>
    <property type="molecule type" value="Genomic_DNA"/>
</dbReference>
<dbReference type="RefSeq" id="XP_002288888.1">
    <property type="nucleotide sequence ID" value="XM_002288852.1"/>
</dbReference>
<dbReference type="InterPro" id="IPR036770">
    <property type="entry name" value="Ankyrin_rpt-contain_sf"/>
</dbReference>
<dbReference type="eggNOG" id="KOG4177">
    <property type="taxonomic scope" value="Eukaryota"/>
</dbReference>
<feature type="region of interest" description="Disordered" evidence="4">
    <location>
        <begin position="48"/>
        <end position="126"/>
    </location>
</feature>
<evidence type="ECO:0000313" key="6">
    <source>
        <dbReference type="EMBL" id="EED94324.1"/>
    </source>
</evidence>
<keyword evidence="7" id="KW-1185">Reference proteome</keyword>
<dbReference type="PANTHER" id="PTHR24173">
    <property type="entry name" value="ANKYRIN REPEAT CONTAINING"/>
    <property type="match status" value="1"/>
</dbReference>
<dbReference type="GeneID" id="7441911"/>
<dbReference type="HOGENOM" id="CLU_398239_0_0_1"/>
<dbReference type="InterPro" id="IPR002110">
    <property type="entry name" value="Ankyrin_rpt"/>
</dbReference>
<evidence type="ECO:0000313" key="7">
    <source>
        <dbReference type="Proteomes" id="UP000001449"/>
    </source>
</evidence>
<protein>
    <submittedName>
        <fullName evidence="6">Uncharacterized protein</fullName>
    </submittedName>
</protein>
<dbReference type="SUPFAM" id="SSF48403">
    <property type="entry name" value="Ankyrin repeat"/>
    <property type="match status" value="1"/>
</dbReference>
<sequence length="692" mass="74244">MSSSIVTYFNDTIQQIEAKYGTVGVAFAIAANMVLIGGAWYYLMGRRRGPASSRESSTTTTTNTPKARDPTSASNSNRKSGPIKPPQDEQQLRNVFSVKQKPPISRTCASSTKKHSSERPFGSSYYYAHNNSKSKGGYKDGLKAEDYVMNGPKLLSKGGVRVDNASTEVGADGDDNTQQQQHDDDDDDAPSSNITTKKSKPKLVASTCITRYLWDDDGEGHVAKIHIDTLPLSSTQTIQWQEASISKEGVEVRLIGEANEGLFIGITDANLKKYHLSTPKMYGEAESVTSIVKKHKLLIKITKKKIPRRYSNRHSKDDGRVWGSISTMICGNGEPKEEFVSVAWPRLNASASFGLGGDTQGDFLLGGPSGQVCFPLSVLIYSAESPEFVHIVMGSIERAEVPEYLCGERQWNSSQNTELYDAAANGDIRRLRNALEKGADPNYFNRNDDGTPGVLHAAAKAELLSNKDNEAALCAKELIGKGARVSAALISNRNAPIHEAASAGSKGVCEVLIEASPKCTKSENSFGNTALHAASRSGSVDVVRLLLEKGADSNKTNHRGSTALHIACFLASNGKEGGTMPTDPYLNIAAILLCDNALDVDTKDVNGYTALHIAAQRGCNDMVRLLIDSGASLTAKTYIDSKGRGGRTPAGMAKFGGQETTMSIVEEAVAAIENGEGIGAKTMARDLDSACR</sequence>
<dbReference type="PRINTS" id="PR01415">
    <property type="entry name" value="ANKYRIN"/>
</dbReference>
<feature type="repeat" description="ANK" evidence="3">
    <location>
        <begin position="606"/>
        <end position="638"/>
    </location>
</feature>
<feature type="transmembrane region" description="Helical" evidence="5">
    <location>
        <begin position="20"/>
        <end position="43"/>
    </location>
</feature>
<dbReference type="Pfam" id="PF00023">
    <property type="entry name" value="Ank"/>
    <property type="match status" value="1"/>
</dbReference>
<keyword evidence="2 3" id="KW-0040">ANK repeat</keyword>
<evidence type="ECO:0000256" key="1">
    <source>
        <dbReference type="ARBA" id="ARBA00022737"/>
    </source>
</evidence>
<dbReference type="InParanoid" id="B8BY68"/>
<feature type="repeat" description="ANK" evidence="3">
    <location>
        <begin position="414"/>
        <end position="446"/>
    </location>
</feature>
<feature type="compositionally biased region" description="Low complexity" evidence="4">
    <location>
        <begin position="52"/>
        <end position="64"/>
    </location>
</feature>
<evidence type="ECO:0000256" key="2">
    <source>
        <dbReference type="ARBA" id="ARBA00023043"/>
    </source>
</evidence>
<dbReference type="KEGG" id="tps:THAPSDRAFT_3580"/>
<keyword evidence="5" id="KW-0472">Membrane</keyword>
<dbReference type="SMART" id="SM00248">
    <property type="entry name" value="ANK"/>
    <property type="match status" value="5"/>
</dbReference>
<evidence type="ECO:0000256" key="5">
    <source>
        <dbReference type="SAM" id="Phobius"/>
    </source>
</evidence>
<feature type="region of interest" description="Disordered" evidence="4">
    <location>
        <begin position="153"/>
        <end position="197"/>
    </location>
</feature>
<dbReference type="AlphaFoldDB" id="B8BY68"/>
<keyword evidence="1" id="KW-0677">Repeat</keyword>
<dbReference type="Pfam" id="PF12796">
    <property type="entry name" value="Ank_2"/>
    <property type="match status" value="1"/>
</dbReference>
<reference evidence="6 7" key="2">
    <citation type="journal article" date="2008" name="Nature">
        <title>The Phaeodactylum genome reveals the evolutionary history of diatom genomes.</title>
        <authorList>
            <person name="Bowler C."/>
            <person name="Allen A.E."/>
            <person name="Badger J.H."/>
            <person name="Grimwood J."/>
            <person name="Jabbari K."/>
            <person name="Kuo A."/>
            <person name="Maheswari U."/>
            <person name="Martens C."/>
            <person name="Maumus F."/>
            <person name="Otillar R.P."/>
            <person name="Rayko E."/>
            <person name="Salamov A."/>
            <person name="Vandepoele K."/>
            <person name="Beszteri B."/>
            <person name="Gruber A."/>
            <person name="Heijde M."/>
            <person name="Katinka M."/>
            <person name="Mock T."/>
            <person name="Valentin K."/>
            <person name="Verret F."/>
            <person name="Berges J.A."/>
            <person name="Brownlee C."/>
            <person name="Cadoret J.P."/>
            <person name="Chiovitti A."/>
            <person name="Choi C.J."/>
            <person name="Coesel S."/>
            <person name="De Martino A."/>
            <person name="Detter J.C."/>
            <person name="Durkin C."/>
            <person name="Falciatore A."/>
            <person name="Fournet J."/>
            <person name="Haruta M."/>
            <person name="Huysman M.J."/>
            <person name="Jenkins B.D."/>
            <person name="Jiroutova K."/>
            <person name="Jorgensen R.E."/>
            <person name="Joubert Y."/>
            <person name="Kaplan A."/>
            <person name="Kroger N."/>
            <person name="Kroth P.G."/>
            <person name="La Roche J."/>
            <person name="Lindquist E."/>
            <person name="Lommer M."/>
            <person name="Martin-Jezequel V."/>
            <person name="Lopez P.J."/>
            <person name="Lucas S."/>
            <person name="Mangogna M."/>
            <person name="McGinnis K."/>
            <person name="Medlin L.K."/>
            <person name="Montsant A."/>
            <person name="Oudot-Le Secq M.P."/>
            <person name="Napoli C."/>
            <person name="Obornik M."/>
            <person name="Parker M.S."/>
            <person name="Petit J.L."/>
            <person name="Porcel B.M."/>
            <person name="Poulsen N."/>
            <person name="Robison M."/>
            <person name="Rychlewski L."/>
            <person name="Rynearson T.A."/>
            <person name="Schmutz J."/>
            <person name="Shapiro H."/>
            <person name="Siaut M."/>
            <person name="Stanley M."/>
            <person name="Sussman M.R."/>
            <person name="Taylor A.R."/>
            <person name="Vardi A."/>
            <person name="von Dassow P."/>
            <person name="Vyverman W."/>
            <person name="Willis A."/>
            <person name="Wyrwicz L.S."/>
            <person name="Rokhsar D.S."/>
            <person name="Weissenbach J."/>
            <person name="Armbrust E.V."/>
            <person name="Green B.R."/>
            <person name="Van de Peer Y."/>
            <person name="Grigoriev I.V."/>
        </authorList>
    </citation>
    <scope>NUCLEOTIDE SEQUENCE [LARGE SCALE GENOMIC DNA]</scope>
    <source>
        <strain evidence="6 7">CCMP1335</strain>
    </source>
</reference>
<dbReference type="Proteomes" id="UP000001449">
    <property type="component" value="Chromosome 3"/>
</dbReference>
<dbReference type="PaxDb" id="35128-Thaps3580"/>
<gene>
    <name evidence="6" type="ORF">THAPSDRAFT_3580</name>
</gene>
<accession>B8BY68</accession>
<keyword evidence="5" id="KW-1133">Transmembrane helix</keyword>
<dbReference type="PROSITE" id="PS50297">
    <property type="entry name" value="ANK_REP_REGION"/>
    <property type="match status" value="2"/>
</dbReference>
<evidence type="ECO:0000256" key="4">
    <source>
        <dbReference type="SAM" id="MobiDB-lite"/>
    </source>
</evidence>
<dbReference type="STRING" id="35128.B8BY68"/>
<evidence type="ECO:0000256" key="3">
    <source>
        <dbReference type="PROSITE-ProRule" id="PRU00023"/>
    </source>
</evidence>
<organism evidence="6 7">
    <name type="scientific">Thalassiosira pseudonana</name>
    <name type="common">Marine diatom</name>
    <name type="synonym">Cyclotella nana</name>
    <dbReference type="NCBI Taxonomy" id="35128"/>
    <lineage>
        <taxon>Eukaryota</taxon>
        <taxon>Sar</taxon>
        <taxon>Stramenopiles</taxon>
        <taxon>Ochrophyta</taxon>
        <taxon>Bacillariophyta</taxon>
        <taxon>Coscinodiscophyceae</taxon>
        <taxon>Thalassiosirophycidae</taxon>
        <taxon>Thalassiosirales</taxon>
        <taxon>Thalassiosiraceae</taxon>
        <taxon>Thalassiosira</taxon>
    </lineage>
</organism>
<reference evidence="6 7" key="1">
    <citation type="journal article" date="2004" name="Science">
        <title>The genome of the diatom Thalassiosira pseudonana: ecology, evolution, and metabolism.</title>
        <authorList>
            <person name="Armbrust E.V."/>
            <person name="Berges J.A."/>
            <person name="Bowler C."/>
            <person name="Green B.R."/>
            <person name="Martinez D."/>
            <person name="Putnam N.H."/>
            <person name="Zhou S."/>
            <person name="Allen A.E."/>
            <person name="Apt K.E."/>
            <person name="Bechner M."/>
            <person name="Brzezinski M.A."/>
            <person name="Chaal B.K."/>
            <person name="Chiovitti A."/>
            <person name="Davis A.K."/>
            <person name="Demarest M.S."/>
            <person name="Detter J.C."/>
            <person name="Glavina T."/>
            <person name="Goodstein D."/>
            <person name="Hadi M.Z."/>
            <person name="Hellsten U."/>
            <person name="Hildebrand M."/>
            <person name="Jenkins B.D."/>
            <person name="Jurka J."/>
            <person name="Kapitonov V.V."/>
            <person name="Kroger N."/>
            <person name="Lau W.W."/>
            <person name="Lane T.W."/>
            <person name="Larimer F.W."/>
            <person name="Lippmeier J.C."/>
            <person name="Lucas S."/>
            <person name="Medina M."/>
            <person name="Montsant A."/>
            <person name="Obornik M."/>
            <person name="Parker M.S."/>
            <person name="Palenik B."/>
            <person name="Pazour G.J."/>
            <person name="Richardson P.M."/>
            <person name="Rynearson T.A."/>
            <person name="Saito M.A."/>
            <person name="Schwartz D.C."/>
            <person name="Thamatrakoln K."/>
            <person name="Valentin K."/>
            <person name="Vardi A."/>
            <person name="Wilkerson F.P."/>
            <person name="Rokhsar D.S."/>
        </authorList>
    </citation>
    <scope>NUCLEOTIDE SEQUENCE [LARGE SCALE GENOMIC DNA]</scope>
    <source>
        <strain evidence="6 7">CCMP1335</strain>
    </source>
</reference>
<keyword evidence="5" id="KW-0812">Transmembrane</keyword>
<dbReference type="Gene3D" id="1.25.40.20">
    <property type="entry name" value="Ankyrin repeat-containing domain"/>
    <property type="match status" value="3"/>
</dbReference>
<name>B8BY68_THAPS</name>
<dbReference type="PANTHER" id="PTHR24173:SF74">
    <property type="entry name" value="ANKYRIN REPEAT DOMAIN-CONTAINING PROTEIN 16"/>
    <property type="match status" value="1"/>
</dbReference>
<dbReference type="PROSITE" id="PS50088">
    <property type="entry name" value="ANK_REPEAT"/>
    <property type="match status" value="3"/>
</dbReference>
<proteinExistence type="predicted"/>